<feature type="coiled-coil region" evidence="12">
    <location>
        <begin position="441"/>
        <end position="468"/>
    </location>
</feature>
<protein>
    <recommendedName>
        <fullName evidence="3">histidine kinase</fullName>
        <ecNumber evidence="3">2.7.13.3</ecNumber>
    </recommendedName>
</protein>
<evidence type="ECO:0000256" key="9">
    <source>
        <dbReference type="ARBA" id="ARBA00022840"/>
    </source>
</evidence>
<keyword evidence="11" id="KW-0902">Two-component regulatory system</keyword>
<organism evidence="16 17">
    <name type="scientific">Streptomyces alkaliphilus</name>
    <dbReference type="NCBI Taxonomy" id="1472722"/>
    <lineage>
        <taxon>Bacteria</taxon>
        <taxon>Bacillati</taxon>
        <taxon>Actinomycetota</taxon>
        <taxon>Actinomycetes</taxon>
        <taxon>Kitasatosporales</taxon>
        <taxon>Streptomycetaceae</taxon>
        <taxon>Streptomyces</taxon>
    </lineage>
</organism>
<dbReference type="PANTHER" id="PTHR44936">
    <property type="entry name" value="SENSOR PROTEIN CREC"/>
    <property type="match status" value="1"/>
</dbReference>
<feature type="compositionally biased region" description="Acidic residues" evidence="13">
    <location>
        <begin position="291"/>
        <end position="301"/>
    </location>
</feature>
<dbReference type="GO" id="GO:0000160">
    <property type="term" value="P:phosphorelay signal transduction system"/>
    <property type="evidence" value="ECO:0007669"/>
    <property type="project" value="UniProtKB-KW"/>
</dbReference>
<keyword evidence="10 14" id="KW-1133">Transmembrane helix</keyword>
<keyword evidence="8" id="KW-0418">Kinase</keyword>
<feature type="region of interest" description="Disordered" evidence="13">
    <location>
        <begin position="288"/>
        <end position="309"/>
    </location>
</feature>
<dbReference type="SUPFAM" id="SSF55874">
    <property type="entry name" value="ATPase domain of HSP90 chaperone/DNA topoisomerase II/histidine kinase"/>
    <property type="match status" value="1"/>
</dbReference>
<keyword evidence="14" id="KW-0472">Membrane</keyword>
<keyword evidence="5" id="KW-0808">Transferase</keyword>
<evidence type="ECO:0000256" key="10">
    <source>
        <dbReference type="ARBA" id="ARBA00022989"/>
    </source>
</evidence>
<evidence type="ECO:0000256" key="6">
    <source>
        <dbReference type="ARBA" id="ARBA00022692"/>
    </source>
</evidence>
<gene>
    <name evidence="16" type="ORF">FNQ90_16310</name>
</gene>
<dbReference type="GO" id="GO:0005524">
    <property type="term" value="F:ATP binding"/>
    <property type="evidence" value="ECO:0007669"/>
    <property type="project" value="UniProtKB-KW"/>
</dbReference>
<keyword evidence="9" id="KW-0067">ATP-binding</keyword>
<evidence type="ECO:0000256" key="8">
    <source>
        <dbReference type="ARBA" id="ARBA00022777"/>
    </source>
</evidence>
<feature type="region of interest" description="Disordered" evidence="13">
    <location>
        <begin position="1"/>
        <end position="34"/>
    </location>
</feature>
<accession>A0A7W3Y2T6</accession>
<evidence type="ECO:0000256" key="4">
    <source>
        <dbReference type="ARBA" id="ARBA00022553"/>
    </source>
</evidence>
<name>A0A7W3Y2T6_9ACTN</name>
<comment type="subcellular location">
    <subcellularLocation>
        <location evidence="2">Membrane</location>
    </subcellularLocation>
</comment>
<dbReference type="Gene3D" id="3.30.565.10">
    <property type="entry name" value="Histidine kinase-like ATPase, C-terminal domain"/>
    <property type="match status" value="1"/>
</dbReference>
<keyword evidence="7" id="KW-0547">Nucleotide-binding</keyword>
<proteinExistence type="predicted"/>
<evidence type="ECO:0000256" key="5">
    <source>
        <dbReference type="ARBA" id="ARBA00022679"/>
    </source>
</evidence>
<dbReference type="InterPro" id="IPR013587">
    <property type="entry name" value="Nitrate/nitrite_sensing"/>
</dbReference>
<dbReference type="InterPro" id="IPR036890">
    <property type="entry name" value="HATPase_C_sf"/>
</dbReference>
<keyword evidence="17" id="KW-1185">Reference proteome</keyword>
<dbReference type="InterPro" id="IPR003660">
    <property type="entry name" value="HAMP_dom"/>
</dbReference>
<dbReference type="RefSeq" id="WP_182607085.1">
    <property type="nucleotide sequence ID" value="NZ_VKHT01000549.1"/>
</dbReference>
<evidence type="ECO:0000256" key="13">
    <source>
        <dbReference type="SAM" id="MobiDB-lite"/>
    </source>
</evidence>
<sequence>MRKTTRPDPAAEPATPATTPAPAPPAGPGAALPGKRVRVRNRLLLGVALGSVAVLAAGAPVMIDASQRLSGSQELLKQADTARGAVSLSRVIADERDLLVVSGARAAGDEAAGAAPPDTAAFERTDRRLEELLPDLPAEPRALLDDLPTLRAEVASGALSPLEVHRAYSDIVRGLDALTRSVSLVRPERSGAPAAGALPDLARAVDASSATRALLTAAALDEEGGAELLAAARVAGAREAAAVRDFLDAAGTEAAEGYERTVSGPEAAAAESFLAEFLLNPLDAPALLPADPDDGSAESEGDGAAPVVGDPGAALAARTELQRGVLSSLSAARVAGLETVRDDDLTALQLRIVLLAAALLLVIGAGVHTARSLTRPLAAVRLGSRRVAADPAGEEPVRYTGRNDEFAEIVTAVNALHARTVELHRRAAETAGDHGEIAAQRDRLVAERDRLDGRLRELTERLADLDGAVHGTFAHHAQRILALTGEQETALGRLEAAESDPDRRADLLALARLAARLRRHGENLLLLAGAEYPGASGGAVPLPDVLRSAIGEIERHDLVEIEQPLPPVAVAGFAARDLGHLLAELLDNATAFSPADARVLLVARDGEDAPAGGVVVRVVDEGIGMTDERLAELNDWLSRPGEPTPPGTVYRP</sequence>
<keyword evidence="12" id="KW-0175">Coiled coil</keyword>
<dbReference type="Pfam" id="PF08376">
    <property type="entry name" value="NIT"/>
    <property type="match status" value="1"/>
</dbReference>
<dbReference type="Gene3D" id="6.10.340.10">
    <property type="match status" value="1"/>
</dbReference>
<feature type="domain" description="HAMP" evidence="15">
    <location>
        <begin position="371"/>
        <end position="425"/>
    </location>
</feature>
<keyword evidence="6 14" id="KW-0812">Transmembrane</keyword>
<comment type="caution">
    <text evidence="16">The sequence shown here is derived from an EMBL/GenBank/DDBJ whole genome shotgun (WGS) entry which is preliminary data.</text>
</comment>
<evidence type="ECO:0000256" key="7">
    <source>
        <dbReference type="ARBA" id="ARBA00022741"/>
    </source>
</evidence>
<feature type="transmembrane region" description="Helical" evidence="14">
    <location>
        <begin position="43"/>
        <end position="63"/>
    </location>
</feature>
<evidence type="ECO:0000256" key="1">
    <source>
        <dbReference type="ARBA" id="ARBA00000085"/>
    </source>
</evidence>
<evidence type="ECO:0000256" key="3">
    <source>
        <dbReference type="ARBA" id="ARBA00012438"/>
    </source>
</evidence>
<evidence type="ECO:0000313" key="17">
    <source>
        <dbReference type="Proteomes" id="UP000538929"/>
    </source>
</evidence>
<dbReference type="InterPro" id="IPR050980">
    <property type="entry name" value="2C_sensor_his_kinase"/>
</dbReference>
<reference evidence="17" key="1">
    <citation type="submission" date="2019-10" db="EMBL/GenBank/DDBJ databases">
        <title>Streptomyces sp. nov., a novel actinobacterium isolated from alkaline environment.</title>
        <authorList>
            <person name="Golinska P."/>
        </authorList>
    </citation>
    <scope>NUCLEOTIDE SEQUENCE [LARGE SCALE GENOMIC DNA]</scope>
    <source>
        <strain evidence="17">DSM 42118</strain>
    </source>
</reference>
<keyword evidence="4" id="KW-0597">Phosphoprotein</keyword>
<evidence type="ECO:0000256" key="14">
    <source>
        <dbReference type="SAM" id="Phobius"/>
    </source>
</evidence>
<feature type="non-terminal residue" evidence="16">
    <location>
        <position position="652"/>
    </location>
</feature>
<evidence type="ECO:0000313" key="16">
    <source>
        <dbReference type="EMBL" id="MBB0245622.1"/>
    </source>
</evidence>
<dbReference type="Proteomes" id="UP000538929">
    <property type="component" value="Unassembled WGS sequence"/>
</dbReference>
<evidence type="ECO:0000259" key="15">
    <source>
        <dbReference type="PROSITE" id="PS50885"/>
    </source>
</evidence>
<dbReference type="EMBL" id="VKHT01000549">
    <property type="protein sequence ID" value="MBB0245622.1"/>
    <property type="molecule type" value="Genomic_DNA"/>
</dbReference>
<comment type="catalytic activity">
    <reaction evidence="1">
        <text>ATP + protein L-histidine = ADP + protein N-phospho-L-histidine.</text>
        <dbReference type="EC" id="2.7.13.3"/>
    </reaction>
</comment>
<dbReference type="GO" id="GO:0004673">
    <property type="term" value="F:protein histidine kinase activity"/>
    <property type="evidence" value="ECO:0007669"/>
    <property type="project" value="UniProtKB-EC"/>
</dbReference>
<evidence type="ECO:0000256" key="2">
    <source>
        <dbReference type="ARBA" id="ARBA00004370"/>
    </source>
</evidence>
<evidence type="ECO:0000256" key="11">
    <source>
        <dbReference type="ARBA" id="ARBA00023012"/>
    </source>
</evidence>
<dbReference type="PROSITE" id="PS50885">
    <property type="entry name" value="HAMP"/>
    <property type="match status" value="1"/>
</dbReference>
<dbReference type="PANTHER" id="PTHR44936:SF9">
    <property type="entry name" value="SENSOR PROTEIN CREC"/>
    <property type="match status" value="1"/>
</dbReference>
<dbReference type="AlphaFoldDB" id="A0A7W3Y2T6"/>
<evidence type="ECO:0000256" key="12">
    <source>
        <dbReference type="SAM" id="Coils"/>
    </source>
</evidence>
<dbReference type="EC" id="2.7.13.3" evidence="3"/>
<dbReference type="GO" id="GO:0016020">
    <property type="term" value="C:membrane"/>
    <property type="evidence" value="ECO:0007669"/>
    <property type="project" value="UniProtKB-SubCell"/>
</dbReference>
<dbReference type="SMART" id="SM00304">
    <property type="entry name" value="HAMP"/>
    <property type="match status" value="1"/>
</dbReference>